<dbReference type="Pfam" id="PF02348">
    <property type="entry name" value="CTP_transf_3"/>
    <property type="match status" value="1"/>
</dbReference>
<dbReference type="HOGENOM" id="CLU_042930_1_0_5"/>
<evidence type="ECO:0000313" key="2">
    <source>
        <dbReference type="Proteomes" id="UP000018922"/>
    </source>
</evidence>
<dbReference type="Proteomes" id="UP000018922">
    <property type="component" value="Chromosome I"/>
</dbReference>
<dbReference type="AlphaFoldDB" id="V6F813"/>
<sequence length="234" mass="26205">MKRLCTICARGGSKGLPSKNIRLLEGKPLIAHTIEQAKRLRHLFVGIAVSSDSEEILAVAREYGVDFAIRRPDSMATDTASKLPPIQHAVEAVEAALSIHIGAIVDLDPTSPLRGDDDVVGAVALFDKTGCQSVLTGAPARKSPYFNQMEWDEGGFVRLVKPLANPPFRRQDGPQVFDMNAAVYVWRRDRFMVDPKVFYEDSQLFVMPEERSWDIDNLIDFEFVQLMMAKEKQQ</sequence>
<dbReference type="PANTHER" id="PTHR21485">
    <property type="entry name" value="HAD SUPERFAMILY MEMBERS CMAS AND KDSC"/>
    <property type="match status" value="1"/>
</dbReference>
<keyword evidence="2" id="KW-1185">Reference proteome</keyword>
<dbReference type="CDD" id="cd02513">
    <property type="entry name" value="CMP-NeuAc_Synthase"/>
    <property type="match status" value="1"/>
</dbReference>
<dbReference type="KEGG" id="mgy:MGMSRv2__3413"/>
<dbReference type="Gene3D" id="3.90.550.10">
    <property type="entry name" value="Spore Coat Polysaccharide Biosynthesis Protein SpsA, Chain A"/>
    <property type="match status" value="1"/>
</dbReference>
<dbReference type="EMBL" id="HG794546">
    <property type="protein sequence ID" value="CDL00628.1"/>
    <property type="molecule type" value="Genomic_DNA"/>
</dbReference>
<organism evidence="1 2">
    <name type="scientific">Magnetospirillum gryphiswaldense (strain DSM 6361 / JCM 21280 / NBRC 15271 / MSR-1)</name>
    <dbReference type="NCBI Taxonomy" id="431944"/>
    <lineage>
        <taxon>Bacteria</taxon>
        <taxon>Pseudomonadati</taxon>
        <taxon>Pseudomonadota</taxon>
        <taxon>Alphaproteobacteria</taxon>
        <taxon>Rhodospirillales</taxon>
        <taxon>Rhodospirillaceae</taxon>
        <taxon>Magnetospirillum</taxon>
    </lineage>
</organism>
<keyword evidence="1" id="KW-0969">Cilium</keyword>
<accession>V6F813</accession>
<dbReference type="eggNOG" id="COG1083">
    <property type="taxonomic scope" value="Bacteria"/>
</dbReference>
<dbReference type="InterPro" id="IPR050793">
    <property type="entry name" value="CMP-NeuNAc_synthase"/>
</dbReference>
<protein>
    <submittedName>
        <fullName evidence="1">Post-translational flagellin modification protein B</fullName>
    </submittedName>
</protein>
<dbReference type="PANTHER" id="PTHR21485:SF6">
    <property type="entry name" value="N-ACYLNEURAMINATE CYTIDYLYLTRANSFERASE-RELATED"/>
    <property type="match status" value="1"/>
</dbReference>
<dbReference type="InterPro" id="IPR029044">
    <property type="entry name" value="Nucleotide-diphossugar_trans"/>
</dbReference>
<evidence type="ECO:0000313" key="1">
    <source>
        <dbReference type="EMBL" id="CDL00628.1"/>
    </source>
</evidence>
<keyword evidence="1" id="KW-0966">Cell projection</keyword>
<dbReference type="SUPFAM" id="SSF53448">
    <property type="entry name" value="Nucleotide-diphospho-sugar transferases"/>
    <property type="match status" value="1"/>
</dbReference>
<name>V6F813_MAGGM</name>
<reference evidence="1 2" key="1">
    <citation type="journal article" date="2014" name="Genome Announc.">
        <title>Complete genome sequence of Magnetospirillum gryphiswaldense MSR-1.</title>
        <authorList>
            <person name="Wang X."/>
            <person name="Wang Q."/>
            <person name="Zhang W."/>
            <person name="Wang Y."/>
            <person name="Li L."/>
            <person name="Wen T."/>
            <person name="Zhang T."/>
            <person name="Zhang Y."/>
            <person name="Xu J."/>
            <person name="Hu J."/>
            <person name="Li S."/>
            <person name="Liu L."/>
            <person name="Liu J."/>
            <person name="Jiang W."/>
            <person name="Tian J."/>
            <person name="Li Y."/>
            <person name="Schuler D."/>
            <person name="Wang L."/>
            <person name="Li J."/>
        </authorList>
    </citation>
    <scope>NUCLEOTIDE SEQUENCE [LARGE SCALE GENOMIC DNA]</scope>
    <source>
        <strain evidence="2">DSM 6361 / JCM 21280 / NBRC 15271 / MSR-1</strain>
    </source>
</reference>
<dbReference type="InterPro" id="IPR003329">
    <property type="entry name" value="Cytidylyl_trans"/>
</dbReference>
<dbReference type="STRING" id="1430440.MGMSRv2__3413"/>
<dbReference type="GO" id="GO:0008781">
    <property type="term" value="F:N-acylneuraminate cytidylyltransferase activity"/>
    <property type="evidence" value="ECO:0007669"/>
    <property type="project" value="TreeGrafter"/>
</dbReference>
<proteinExistence type="predicted"/>
<gene>
    <name evidence="1" type="primary">ptmB</name>
    <name evidence="1" type="ordered locus">MGMSRv2__3413</name>
</gene>
<keyword evidence="1" id="KW-0282">Flagellum</keyword>